<dbReference type="EMBL" id="OOIN01000043">
    <property type="protein sequence ID" value="SPO32122.1"/>
    <property type="molecule type" value="Genomic_DNA"/>
</dbReference>
<keyword evidence="3" id="KW-1185">Reference proteome</keyword>
<reference evidence="2 3" key="1">
    <citation type="submission" date="2018-03" db="EMBL/GenBank/DDBJ databases">
        <authorList>
            <person name="Guldener U."/>
        </authorList>
    </citation>
    <scope>NUCLEOTIDE SEQUENCE [LARGE SCALE GENOMIC DNA]</scope>
    <source>
        <strain evidence="2 3">NBRC100155</strain>
    </source>
</reference>
<dbReference type="PANTHER" id="PTHR12083">
    <property type="entry name" value="BIFUNCTIONAL POLYNUCLEOTIDE PHOSPHATASE/KINASE"/>
    <property type="match status" value="1"/>
</dbReference>
<evidence type="ECO:0000256" key="1">
    <source>
        <dbReference type="SAM" id="MobiDB-lite"/>
    </source>
</evidence>
<feature type="region of interest" description="Disordered" evidence="1">
    <location>
        <begin position="134"/>
        <end position="156"/>
    </location>
</feature>
<dbReference type="Proteomes" id="UP000324022">
    <property type="component" value="Unassembled WGS sequence"/>
</dbReference>
<feature type="compositionally biased region" description="Gly residues" evidence="1">
    <location>
        <begin position="259"/>
        <end position="270"/>
    </location>
</feature>
<feature type="compositionally biased region" description="Basic and acidic residues" evidence="1">
    <location>
        <begin position="146"/>
        <end position="156"/>
    </location>
</feature>
<gene>
    <name evidence="2" type="ORF">UTRI_02679</name>
</gene>
<organism evidence="2 3">
    <name type="scientific">Ustilago trichophora</name>
    <dbReference type="NCBI Taxonomy" id="86804"/>
    <lineage>
        <taxon>Eukaryota</taxon>
        <taxon>Fungi</taxon>
        <taxon>Dikarya</taxon>
        <taxon>Basidiomycota</taxon>
        <taxon>Ustilaginomycotina</taxon>
        <taxon>Ustilaginomycetes</taxon>
        <taxon>Ustilaginales</taxon>
        <taxon>Ustilaginaceae</taxon>
        <taxon>Ustilago</taxon>
    </lineage>
</organism>
<dbReference type="GO" id="GO:0003690">
    <property type="term" value="F:double-stranded DNA binding"/>
    <property type="evidence" value="ECO:0007669"/>
    <property type="project" value="TreeGrafter"/>
</dbReference>
<dbReference type="GO" id="GO:0046404">
    <property type="term" value="F:ATP-dependent polydeoxyribonucleotide 5'-hydroxyl-kinase activity"/>
    <property type="evidence" value="ECO:0007669"/>
    <property type="project" value="TreeGrafter"/>
</dbReference>
<dbReference type="PANTHER" id="PTHR12083:SF9">
    <property type="entry name" value="BIFUNCTIONAL POLYNUCLEOTIDE PHOSPHATASE_KINASE"/>
    <property type="match status" value="1"/>
</dbReference>
<evidence type="ECO:0000313" key="3">
    <source>
        <dbReference type="Proteomes" id="UP000324022"/>
    </source>
</evidence>
<dbReference type="AlphaFoldDB" id="A0A5C3ENP9"/>
<feature type="compositionally biased region" description="Low complexity" evidence="1">
    <location>
        <begin position="294"/>
        <end position="305"/>
    </location>
</feature>
<feature type="compositionally biased region" description="Low complexity" evidence="1">
    <location>
        <begin position="325"/>
        <end position="335"/>
    </location>
</feature>
<proteinExistence type="predicted"/>
<protein>
    <recommendedName>
        <fullName evidence="4">tRNA ligase kinase domain-containing protein</fullName>
    </recommendedName>
</protein>
<accession>A0A5C3ENP9</accession>
<feature type="region of interest" description="Disordered" evidence="1">
    <location>
        <begin position="1"/>
        <end position="46"/>
    </location>
</feature>
<dbReference type="GO" id="GO:0006281">
    <property type="term" value="P:DNA repair"/>
    <property type="evidence" value="ECO:0007669"/>
    <property type="project" value="TreeGrafter"/>
</dbReference>
<dbReference type="GO" id="GO:0046403">
    <property type="term" value="F:polynucleotide 3'-phosphatase activity"/>
    <property type="evidence" value="ECO:0007669"/>
    <property type="project" value="TreeGrafter"/>
</dbReference>
<evidence type="ECO:0000313" key="2">
    <source>
        <dbReference type="EMBL" id="SPO32122.1"/>
    </source>
</evidence>
<name>A0A5C3ENP9_9BASI</name>
<dbReference type="InterPro" id="IPR027417">
    <property type="entry name" value="P-loop_NTPase"/>
</dbReference>
<dbReference type="SUPFAM" id="SSF52540">
    <property type="entry name" value="P-loop containing nucleoside triphosphate hydrolases"/>
    <property type="match status" value="1"/>
</dbReference>
<sequence length="350" mass="37749">MHPTPVPAATPAEASTSQLALTQPQVPQEAQSATSGTITQSTTAQPAAEGEEQYLLVLSGLIGSGKSTFARALVQHFSTWRRCNQDELGDRHAVVYAARTALLAGHNVVIDRTNIDARQRRTWLELARDVYAPSPTPVEASTSADAPREEEAEKANPRKVVTVSLTLTISIEAAEERLRVRMGHETIKSPEEALGILPHFLRTYQKATTEEGFNYVFTYPAGKLSRQPSKEEIGEILFDRLAAEARADGVLPDRPPPRSGGGGRGKGGGRGRGEWRGRGRGASAVYTPHHQHQHQPYPQQQQRRPSVPDQAAPTPLGSMEGQLGAPPSFAAAASLPPTPSQPEPQVQTQP</sequence>
<dbReference type="Gene3D" id="3.40.50.300">
    <property type="entry name" value="P-loop containing nucleotide triphosphate hydrolases"/>
    <property type="match status" value="1"/>
</dbReference>
<feature type="region of interest" description="Disordered" evidence="1">
    <location>
        <begin position="247"/>
        <end position="350"/>
    </location>
</feature>
<dbReference type="OrthoDB" id="3512845at2759"/>
<dbReference type="CDD" id="cd02019">
    <property type="entry name" value="NK"/>
    <property type="match status" value="1"/>
</dbReference>
<feature type="compositionally biased region" description="Polar residues" evidence="1">
    <location>
        <begin position="17"/>
        <end position="45"/>
    </location>
</feature>
<evidence type="ECO:0008006" key="4">
    <source>
        <dbReference type="Google" id="ProtNLM"/>
    </source>
</evidence>